<evidence type="ECO:0008006" key="2">
    <source>
        <dbReference type="Google" id="ProtNLM"/>
    </source>
</evidence>
<reference evidence="1" key="1">
    <citation type="journal article" date="2015" name="Nature">
        <title>Complex archaea that bridge the gap between prokaryotes and eukaryotes.</title>
        <authorList>
            <person name="Spang A."/>
            <person name="Saw J.H."/>
            <person name="Jorgensen S.L."/>
            <person name="Zaremba-Niedzwiedzka K."/>
            <person name="Martijn J."/>
            <person name="Lind A.E."/>
            <person name="van Eijk R."/>
            <person name="Schleper C."/>
            <person name="Guy L."/>
            <person name="Ettema T.J."/>
        </authorList>
    </citation>
    <scope>NUCLEOTIDE SEQUENCE</scope>
</reference>
<dbReference type="AlphaFoldDB" id="A0A0F9QTF0"/>
<dbReference type="SUPFAM" id="SSF49899">
    <property type="entry name" value="Concanavalin A-like lectins/glucanases"/>
    <property type="match status" value="2"/>
</dbReference>
<name>A0A0F9QTF0_9ZZZZ</name>
<evidence type="ECO:0000313" key="1">
    <source>
        <dbReference type="EMBL" id="KKN16376.1"/>
    </source>
</evidence>
<protein>
    <recommendedName>
        <fullName evidence="2">LamG-like jellyroll fold domain-containing protein</fullName>
    </recommendedName>
</protein>
<accession>A0A0F9QTF0</accession>
<dbReference type="InterPro" id="IPR013320">
    <property type="entry name" value="ConA-like_dom_sf"/>
</dbReference>
<organism evidence="1">
    <name type="scientific">marine sediment metagenome</name>
    <dbReference type="NCBI Taxonomy" id="412755"/>
    <lineage>
        <taxon>unclassified sequences</taxon>
        <taxon>metagenomes</taxon>
        <taxon>ecological metagenomes</taxon>
    </lineage>
</organism>
<gene>
    <name evidence="1" type="ORF">LCGC14_0976710</name>
</gene>
<proteinExistence type="predicted"/>
<sequence>MTIALPGAPFPVTYRELWLPPGINENATLPTSVEGGHGLTLTGARKGTTADGVHFTGAITSNINCGAIHNAAVKLYISLRFKVDQDFSSASPADQFIFGKRLAGDDAFSLKLYAGDGKLLLNRITPVGGSLYNVVSNETFWEAGVWYHVLFSISDVAGVRLIVEGGVAQTNADLTATPNGGDFVIGDFVDPGAGVGFEGVIADVFCEEGVDLAAVEEYDLYAGIPPATVDNAYPLDEGRGVTAYDRGADGNNGTLDTSCTWAFGQVQQPVLSLDGINDVGISSAGVNISGALTLIWVGKMKSTYDGLSDDHYQVRIRVDGNNQLDFQYNDSWDEIIFVYTGNGNIAQAGYADKPAIDDYMIMIGVGMSGVGAKLFINGSLSEFAGNPAAIPAGVATAFIGRRHVEDYDLSKPLLIALIDGAFTDKQALAYSRYLKNVFNLPITI</sequence>
<dbReference type="Pfam" id="PF13385">
    <property type="entry name" value="Laminin_G_3"/>
    <property type="match status" value="1"/>
</dbReference>
<dbReference type="Gene3D" id="2.60.120.200">
    <property type="match status" value="2"/>
</dbReference>
<comment type="caution">
    <text evidence="1">The sequence shown here is derived from an EMBL/GenBank/DDBJ whole genome shotgun (WGS) entry which is preliminary data.</text>
</comment>
<dbReference type="EMBL" id="LAZR01003620">
    <property type="protein sequence ID" value="KKN16376.1"/>
    <property type="molecule type" value="Genomic_DNA"/>
</dbReference>